<proteinExistence type="predicted"/>
<dbReference type="InterPro" id="IPR036291">
    <property type="entry name" value="NAD(P)-bd_dom_sf"/>
</dbReference>
<dbReference type="PANTHER" id="PTHR43775">
    <property type="entry name" value="FATTY ACID SYNTHASE"/>
    <property type="match status" value="1"/>
</dbReference>
<evidence type="ECO:0000313" key="5">
    <source>
        <dbReference type="Proteomes" id="UP000477722"/>
    </source>
</evidence>
<dbReference type="GO" id="GO:0006633">
    <property type="term" value="P:fatty acid biosynthetic process"/>
    <property type="evidence" value="ECO:0007669"/>
    <property type="project" value="TreeGrafter"/>
</dbReference>
<accession>A0A6G4X8E7</accession>
<dbReference type="InterPro" id="IPR050091">
    <property type="entry name" value="PKS_NRPS_Biosynth_Enz"/>
</dbReference>
<dbReference type="Gene3D" id="3.40.50.720">
    <property type="entry name" value="NAD(P)-binding Rossmann-like Domain"/>
    <property type="match status" value="1"/>
</dbReference>
<keyword evidence="5" id="KW-1185">Reference proteome</keyword>
<feature type="domain" description="Ketoreductase" evidence="3">
    <location>
        <begin position="2"/>
        <end position="180"/>
    </location>
</feature>
<dbReference type="AlphaFoldDB" id="A0A6G4X8E7"/>
<evidence type="ECO:0000256" key="1">
    <source>
        <dbReference type="ARBA" id="ARBA00022450"/>
    </source>
</evidence>
<name>A0A6G4X8E7_9ACTN</name>
<sequence length="274" mass="27896">MLVTGGTGGPVAPLARWLAEGGAEHIVLLDSSGPEGPAAAPLVAELTELGSEVTVADRDPADPADVEALVAWLARKEVRIGTVVHTSMSGELAPLAELTGGQLAAAVGADQAVAARHLAERCGLRPEDTVVYCASAAAVWGSRDHGVYCAANACLDALAQRRRADGGHAVSIAWGLWDLADGDGGADALPGADLERSRRQGLPPLDPGAALTALRRILDRGDPDTVVADVAWDTFAPLFELARASRLLDGVPAARRAAAEAHEHGADGTGDGAG</sequence>
<dbReference type="EMBL" id="JAAKZZ010000828">
    <property type="protein sequence ID" value="NGO73658.1"/>
    <property type="molecule type" value="Genomic_DNA"/>
</dbReference>
<dbReference type="GO" id="GO:0004312">
    <property type="term" value="F:fatty acid synthase activity"/>
    <property type="evidence" value="ECO:0007669"/>
    <property type="project" value="TreeGrafter"/>
</dbReference>
<dbReference type="PANTHER" id="PTHR43775:SF37">
    <property type="entry name" value="SI:DKEY-61P9.11"/>
    <property type="match status" value="1"/>
</dbReference>
<comment type="caution">
    <text evidence="4">The sequence shown here is derived from an EMBL/GenBank/DDBJ whole genome shotgun (WGS) entry which is preliminary data.</text>
</comment>
<dbReference type="SMART" id="SM00822">
    <property type="entry name" value="PKS_KR"/>
    <property type="match status" value="1"/>
</dbReference>
<evidence type="ECO:0000313" key="4">
    <source>
        <dbReference type="EMBL" id="NGO73658.1"/>
    </source>
</evidence>
<evidence type="ECO:0000259" key="3">
    <source>
        <dbReference type="SMART" id="SM00822"/>
    </source>
</evidence>
<dbReference type="Proteomes" id="UP000477722">
    <property type="component" value="Unassembled WGS sequence"/>
</dbReference>
<dbReference type="InterPro" id="IPR057326">
    <property type="entry name" value="KR_dom"/>
</dbReference>
<evidence type="ECO:0000256" key="2">
    <source>
        <dbReference type="ARBA" id="ARBA00022553"/>
    </source>
</evidence>
<keyword evidence="1" id="KW-0596">Phosphopantetheine</keyword>
<feature type="non-terminal residue" evidence="4">
    <location>
        <position position="274"/>
    </location>
</feature>
<dbReference type="InterPro" id="IPR013968">
    <property type="entry name" value="PKS_KR"/>
</dbReference>
<protein>
    <submittedName>
        <fullName evidence="4">KR domain-containing protein</fullName>
    </submittedName>
</protein>
<dbReference type="Pfam" id="PF08659">
    <property type="entry name" value="KR"/>
    <property type="match status" value="1"/>
</dbReference>
<gene>
    <name evidence="4" type="ORF">G5C65_36105</name>
</gene>
<keyword evidence="2" id="KW-0597">Phosphoprotein</keyword>
<reference evidence="4 5" key="1">
    <citation type="submission" date="2020-02" db="EMBL/GenBank/DDBJ databases">
        <title>Whole-genome analyses of novel actinobacteria.</title>
        <authorList>
            <person name="Sahin N."/>
            <person name="Tatar D."/>
        </authorList>
    </citation>
    <scope>NUCLEOTIDE SEQUENCE [LARGE SCALE GENOMIC DNA]</scope>
    <source>
        <strain evidence="4 5">SB3404</strain>
    </source>
</reference>
<dbReference type="SUPFAM" id="SSF51735">
    <property type="entry name" value="NAD(P)-binding Rossmann-fold domains"/>
    <property type="match status" value="1"/>
</dbReference>
<organism evidence="4 5">
    <name type="scientific">Streptomyces boncukensis</name>
    <dbReference type="NCBI Taxonomy" id="2711219"/>
    <lineage>
        <taxon>Bacteria</taxon>
        <taxon>Bacillati</taxon>
        <taxon>Actinomycetota</taxon>
        <taxon>Actinomycetes</taxon>
        <taxon>Kitasatosporales</taxon>
        <taxon>Streptomycetaceae</taxon>
        <taxon>Streptomyces</taxon>
    </lineage>
</organism>